<dbReference type="EMBL" id="GL883021">
    <property type="protein sequence ID" value="EGG17909.1"/>
    <property type="molecule type" value="Genomic_DNA"/>
</dbReference>
<dbReference type="OrthoDB" id="10645616at2759"/>
<name>F4Q516_CACFS</name>
<proteinExistence type="predicted"/>
<keyword evidence="2" id="KW-1185">Reference proteome</keyword>
<dbReference type="OMA" id="PINIGHI"/>
<organism evidence="1 2">
    <name type="scientific">Cavenderia fasciculata</name>
    <name type="common">Slime mold</name>
    <name type="synonym">Dictyostelium fasciculatum</name>
    <dbReference type="NCBI Taxonomy" id="261658"/>
    <lineage>
        <taxon>Eukaryota</taxon>
        <taxon>Amoebozoa</taxon>
        <taxon>Evosea</taxon>
        <taxon>Eumycetozoa</taxon>
        <taxon>Dictyostelia</taxon>
        <taxon>Acytosteliales</taxon>
        <taxon>Cavenderiaceae</taxon>
        <taxon>Cavenderia</taxon>
    </lineage>
</organism>
<dbReference type="InterPro" id="IPR008615">
    <property type="entry name" value="FNIP"/>
</dbReference>
<evidence type="ECO:0000313" key="1">
    <source>
        <dbReference type="EMBL" id="EGG17909.1"/>
    </source>
</evidence>
<dbReference type="Pfam" id="PF05725">
    <property type="entry name" value="FNIP"/>
    <property type="match status" value="3"/>
</dbReference>
<sequence>MANNPAEYAVLPSGLVKLQLNDYNDDIDRFGVVNASVLPRNLKKLNIDSVIMNTPLYMDGVLPNSIVSINLGKCCSQIQFGKDGTGVKLPSSLLTLDLGAEFNCPIPPHTLPKGLKKLYMQEYNYPLDMDTLPDSIQHLQFGRGYTHKIRHCHLPQSLTYLELPASFDQPLEEGLFPEGLKTLYLGYKFNHPIHPSHFPTSLKKLVLSFMFNQPIHNNDSKESLLPPVEILEFGTNFDQPFGSCKVDSNDNKNNKVVISFLPRSIRWLSIGKYNQPIEKGYITDNITILHVDDPFARFTNSIYYPSIKYWLPNSTILYFNNKVRHVQNNKKGV</sequence>
<dbReference type="GeneID" id="14869528"/>
<protein>
    <recommendedName>
        <fullName evidence="3">FNIP repeat-containing protein</fullName>
    </recommendedName>
</protein>
<evidence type="ECO:0008006" key="3">
    <source>
        <dbReference type="Google" id="ProtNLM"/>
    </source>
</evidence>
<reference evidence="2" key="1">
    <citation type="journal article" date="2011" name="Genome Res.">
        <title>Phylogeny-wide analysis of social amoeba genomes highlights ancient origins for complex intercellular communication.</title>
        <authorList>
            <person name="Heidel A.J."/>
            <person name="Lawal H.M."/>
            <person name="Felder M."/>
            <person name="Schilde C."/>
            <person name="Helps N.R."/>
            <person name="Tunggal B."/>
            <person name="Rivero F."/>
            <person name="John U."/>
            <person name="Schleicher M."/>
            <person name="Eichinger L."/>
            <person name="Platzer M."/>
            <person name="Noegel A.A."/>
            <person name="Schaap P."/>
            <person name="Gloeckner G."/>
        </authorList>
    </citation>
    <scope>NUCLEOTIDE SEQUENCE [LARGE SCALE GENOMIC DNA]</scope>
    <source>
        <strain evidence="2">SH3</strain>
    </source>
</reference>
<gene>
    <name evidence="1" type="ORF">DFA_08910</name>
</gene>
<dbReference type="AlphaFoldDB" id="F4Q516"/>
<dbReference type="Proteomes" id="UP000007797">
    <property type="component" value="Unassembled WGS sequence"/>
</dbReference>
<dbReference type="PANTHER" id="PTHR32134">
    <property type="entry name" value="FNIP REPEAT-CONTAINING PROTEIN"/>
    <property type="match status" value="1"/>
</dbReference>
<dbReference type="KEGG" id="dfa:DFA_08910"/>
<evidence type="ECO:0000313" key="2">
    <source>
        <dbReference type="Proteomes" id="UP000007797"/>
    </source>
</evidence>
<dbReference type="RefSeq" id="XP_004356393.1">
    <property type="nucleotide sequence ID" value="XM_004356340.1"/>
</dbReference>
<dbReference type="PANTHER" id="PTHR32134:SF180">
    <property type="entry name" value="FNIP REPEAT-CONTAINING PROTEIN"/>
    <property type="match status" value="1"/>
</dbReference>
<accession>F4Q516</accession>
<dbReference type="InterPro" id="IPR051251">
    <property type="entry name" value="STK_FNIP-Repeat"/>
</dbReference>